<proteinExistence type="predicted"/>
<keyword evidence="3 5" id="KW-0067">ATP-binding</keyword>
<dbReference type="HOGENOM" id="CLU_000604_1_2_9"/>
<dbReference type="BioCyc" id="JESP1508404:G14D9-10597-MONOMER"/>
<dbReference type="CDD" id="cd03230">
    <property type="entry name" value="ABC_DR_subfamily_A"/>
    <property type="match status" value="1"/>
</dbReference>
<dbReference type="InterPro" id="IPR051782">
    <property type="entry name" value="ABC_Transporter_VariousFunc"/>
</dbReference>
<dbReference type="PANTHER" id="PTHR42939">
    <property type="entry name" value="ABC TRANSPORTER ATP-BINDING PROTEIN ALBC-RELATED"/>
    <property type="match status" value="1"/>
</dbReference>
<dbReference type="InterPro" id="IPR003439">
    <property type="entry name" value="ABC_transporter-like_ATP-bd"/>
</dbReference>
<keyword evidence="6" id="KW-1185">Reference proteome</keyword>
<dbReference type="InterPro" id="IPR027417">
    <property type="entry name" value="P-loop_NTPase"/>
</dbReference>
<feature type="domain" description="ABC transporter" evidence="4">
    <location>
        <begin position="4"/>
        <end position="234"/>
    </location>
</feature>
<dbReference type="InterPro" id="IPR003593">
    <property type="entry name" value="AAA+_ATPase"/>
</dbReference>
<keyword evidence="2" id="KW-0547">Nucleotide-binding</keyword>
<dbReference type="SUPFAM" id="SSF52540">
    <property type="entry name" value="P-loop containing nucleoside triphosphate hydrolases"/>
    <property type="match status" value="1"/>
</dbReference>
<dbReference type="Gene3D" id="3.40.50.300">
    <property type="entry name" value="P-loop containing nucleotide triphosphate hydrolases"/>
    <property type="match status" value="1"/>
</dbReference>
<dbReference type="PROSITE" id="PS50893">
    <property type="entry name" value="ABC_TRANSPORTER_2"/>
    <property type="match status" value="1"/>
</dbReference>
<dbReference type="GO" id="GO:0016887">
    <property type="term" value="F:ATP hydrolysis activity"/>
    <property type="evidence" value="ECO:0007669"/>
    <property type="project" value="InterPro"/>
</dbReference>
<dbReference type="Proteomes" id="UP000031449">
    <property type="component" value="Chromosome"/>
</dbReference>
<protein>
    <submittedName>
        <fullName evidence="5">ABC transporter ATP-binding protein</fullName>
    </submittedName>
</protein>
<gene>
    <name evidence="5" type="ORF">JMA_13430</name>
</gene>
<accession>A0A0B5AJY3</accession>
<dbReference type="AlphaFoldDB" id="A0A0B5AJY3"/>
<dbReference type="EMBL" id="CP009416">
    <property type="protein sequence ID" value="AJD90660.1"/>
    <property type="molecule type" value="Genomic_DNA"/>
</dbReference>
<dbReference type="Pfam" id="PF00005">
    <property type="entry name" value="ABC_tran"/>
    <property type="match status" value="1"/>
</dbReference>
<dbReference type="SMART" id="SM00382">
    <property type="entry name" value="AAA"/>
    <property type="match status" value="1"/>
</dbReference>
<dbReference type="KEGG" id="jeo:JMA_13430"/>
<name>A0A0B5AJY3_9BACL</name>
<reference evidence="5 6" key="1">
    <citation type="submission" date="2014-08" db="EMBL/GenBank/DDBJ databases">
        <title>Complete genome of a marine bacteria Jeotgalibacillus malaysiensis.</title>
        <authorList>
            <person name="Yaakop A.S."/>
            <person name="Chan K.-G."/>
            <person name="Goh K.M."/>
        </authorList>
    </citation>
    <scope>NUCLEOTIDE SEQUENCE [LARGE SCALE GENOMIC DNA]</scope>
    <source>
        <strain evidence="5 6">D5</strain>
    </source>
</reference>
<organism evidence="5 6">
    <name type="scientific">Jeotgalibacillus malaysiensis</name>
    <dbReference type="NCBI Taxonomy" id="1508404"/>
    <lineage>
        <taxon>Bacteria</taxon>
        <taxon>Bacillati</taxon>
        <taxon>Bacillota</taxon>
        <taxon>Bacilli</taxon>
        <taxon>Bacillales</taxon>
        <taxon>Caryophanaceae</taxon>
        <taxon>Jeotgalibacillus</taxon>
    </lineage>
</organism>
<dbReference type="PANTHER" id="PTHR42939:SF5">
    <property type="entry name" value="ABC-TYPE TRANSPORTER ATP-BINDING PROTEIN ECSA"/>
    <property type="match status" value="1"/>
</dbReference>
<sequence length="249" mass="28134">MSLLEIKDLTGGYTRRPVLKEISLEMEPGKIVGLIGLNGAGKSTTIKHIIGLMEPHKGSVAINGLQLKQNADEYRKQFSYIPEAPILYDELTLEEHLRMTAMAYGVSEKEYEQRVPELLKKFRMEGKMKWFPAHFSKGMKQKVMIMCAFLINPSLYIIDEPFVGLDPLAIQSLLDLMEEMKAGGAGILMSTHILATAERYCDSFIILHEGEIRARGSLETLRSEFSMPEATLDDIYIQLTKEESNETRS</sequence>
<keyword evidence="1" id="KW-0813">Transport</keyword>
<dbReference type="OrthoDB" id="9804819at2"/>
<dbReference type="STRING" id="1508404.JMA_13430"/>
<evidence type="ECO:0000313" key="5">
    <source>
        <dbReference type="EMBL" id="AJD90660.1"/>
    </source>
</evidence>
<evidence type="ECO:0000256" key="1">
    <source>
        <dbReference type="ARBA" id="ARBA00022448"/>
    </source>
</evidence>
<dbReference type="GO" id="GO:0005524">
    <property type="term" value="F:ATP binding"/>
    <property type="evidence" value="ECO:0007669"/>
    <property type="project" value="UniProtKB-KW"/>
</dbReference>
<evidence type="ECO:0000256" key="2">
    <source>
        <dbReference type="ARBA" id="ARBA00022741"/>
    </source>
</evidence>
<evidence type="ECO:0000259" key="4">
    <source>
        <dbReference type="PROSITE" id="PS50893"/>
    </source>
</evidence>
<evidence type="ECO:0000313" key="6">
    <source>
        <dbReference type="Proteomes" id="UP000031449"/>
    </source>
</evidence>
<evidence type="ECO:0000256" key="3">
    <source>
        <dbReference type="ARBA" id="ARBA00022840"/>
    </source>
</evidence>